<reference evidence="3 4" key="1">
    <citation type="submission" date="2020-08" db="EMBL/GenBank/DDBJ databases">
        <title>Genemic of Streptomyces polyaspartic.</title>
        <authorList>
            <person name="Liu W."/>
        </authorList>
    </citation>
    <scope>NUCLEOTIDE SEQUENCE [LARGE SCALE GENOMIC DNA]</scope>
    <source>
        <strain evidence="3 4">TRM66268-LWL</strain>
    </source>
</reference>
<dbReference type="Proteomes" id="UP000642284">
    <property type="component" value="Unassembled WGS sequence"/>
</dbReference>
<name>A0ABR7SP73_9ACTN</name>
<sequence length="293" mass="31489">MTDQQLTPGAPAQPEIPAQQSWGGVTQVEPEGPATWVQPPPPKPSLKDRRVLRAVARWTLAVLVCGGLGAGSAYAITSMERTDVPGLATQSDGRWEYPELKLPALPAGKPRPFGEANPGEIHHAALTDLMLPAPAGAKGDTGAKAVKSSEFAEQYVKEERTDIVNGLRDFGAREIVARSWTAPNGTESRIYLARFPSVGYKDAFMDTILAPAGDVGANLEGVVSTAIDERWENPREGRDTEHYVYETNEEGDGRVAYLASGDILGLVVQSHKDGGAERVPFHQTVVLQTQLLS</sequence>
<evidence type="ECO:0000313" key="3">
    <source>
        <dbReference type="EMBL" id="MBC9716649.1"/>
    </source>
</evidence>
<keyword evidence="2" id="KW-0472">Membrane</keyword>
<keyword evidence="2" id="KW-1133">Transmembrane helix</keyword>
<proteinExistence type="predicted"/>
<feature type="region of interest" description="Disordered" evidence="1">
    <location>
        <begin position="1"/>
        <end position="46"/>
    </location>
</feature>
<comment type="caution">
    <text evidence="3">The sequence shown here is derived from an EMBL/GenBank/DDBJ whole genome shotgun (WGS) entry which is preliminary data.</text>
</comment>
<gene>
    <name evidence="3" type="ORF">H9Y04_29365</name>
</gene>
<accession>A0ABR7SP73</accession>
<keyword evidence="2" id="KW-0812">Transmembrane</keyword>
<evidence type="ECO:0000313" key="4">
    <source>
        <dbReference type="Proteomes" id="UP000642284"/>
    </source>
</evidence>
<dbReference type="RefSeq" id="WP_187817067.1">
    <property type="nucleotide sequence ID" value="NZ_JACTVJ010000014.1"/>
</dbReference>
<organism evidence="3 4">
    <name type="scientific">Streptomyces polyasparticus</name>
    <dbReference type="NCBI Taxonomy" id="2767826"/>
    <lineage>
        <taxon>Bacteria</taxon>
        <taxon>Bacillati</taxon>
        <taxon>Actinomycetota</taxon>
        <taxon>Actinomycetes</taxon>
        <taxon>Kitasatosporales</taxon>
        <taxon>Streptomycetaceae</taxon>
        <taxon>Streptomyces</taxon>
    </lineage>
</organism>
<feature type="transmembrane region" description="Helical" evidence="2">
    <location>
        <begin position="55"/>
        <end position="76"/>
    </location>
</feature>
<dbReference type="EMBL" id="JACTVJ010000014">
    <property type="protein sequence ID" value="MBC9716649.1"/>
    <property type="molecule type" value="Genomic_DNA"/>
</dbReference>
<keyword evidence="4" id="KW-1185">Reference proteome</keyword>
<protein>
    <submittedName>
        <fullName evidence="3">Uncharacterized protein</fullName>
    </submittedName>
</protein>
<evidence type="ECO:0000256" key="2">
    <source>
        <dbReference type="SAM" id="Phobius"/>
    </source>
</evidence>
<evidence type="ECO:0000256" key="1">
    <source>
        <dbReference type="SAM" id="MobiDB-lite"/>
    </source>
</evidence>